<dbReference type="NCBIfam" id="NF010068">
    <property type="entry name" value="PRK13548.1"/>
    <property type="match status" value="1"/>
</dbReference>
<dbReference type="PROSITE" id="PS50893">
    <property type="entry name" value="ABC_TRANSPORTER_2"/>
    <property type="match status" value="1"/>
</dbReference>
<evidence type="ECO:0000256" key="1">
    <source>
        <dbReference type="ARBA" id="ARBA00022448"/>
    </source>
</evidence>
<evidence type="ECO:0000256" key="8">
    <source>
        <dbReference type="ARBA" id="ARBA00073649"/>
    </source>
</evidence>
<dbReference type="GO" id="GO:0015420">
    <property type="term" value="F:ABC-type vitamin B12 transporter activity"/>
    <property type="evidence" value="ECO:0007669"/>
    <property type="project" value="UniProtKB-EC"/>
</dbReference>
<accession>A0AAP2RCE5</accession>
<keyword evidence="4" id="KW-1278">Translocase</keyword>
<dbReference type="Pfam" id="PF00005">
    <property type="entry name" value="ABC_tran"/>
    <property type="match status" value="1"/>
</dbReference>
<dbReference type="InterPro" id="IPR017871">
    <property type="entry name" value="ABC_transporter-like_CS"/>
</dbReference>
<evidence type="ECO:0000256" key="2">
    <source>
        <dbReference type="ARBA" id="ARBA00022741"/>
    </source>
</evidence>
<comment type="function">
    <text evidence="6">Required for corrinoid utilization. Probably part of the ABC transporter complex BtuCDF involved in cobalamin (vitamin B12) import. Probably responsible for energy coupling to the transport system.</text>
</comment>
<keyword evidence="1" id="KW-0813">Transport</keyword>
<dbReference type="SMART" id="SM00382">
    <property type="entry name" value="AAA"/>
    <property type="match status" value="1"/>
</dbReference>
<dbReference type="AlphaFoldDB" id="A0AAP2RCE5"/>
<dbReference type="SUPFAM" id="SSF52540">
    <property type="entry name" value="P-loop containing nucleoside triphosphate hydrolases"/>
    <property type="match status" value="1"/>
</dbReference>
<dbReference type="GO" id="GO:0005524">
    <property type="term" value="F:ATP binding"/>
    <property type="evidence" value="ECO:0007669"/>
    <property type="project" value="UniProtKB-KW"/>
</dbReference>
<dbReference type="EMBL" id="PGCK01000006">
    <property type="protein sequence ID" value="MCD1294976.1"/>
    <property type="molecule type" value="Genomic_DNA"/>
</dbReference>
<dbReference type="PANTHER" id="PTHR42794">
    <property type="entry name" value="HEMIN IMPORT ATP-BINDING PROTEIN HMUV"/>
    <property type="match status" value="1"/>
</dbReference>
<keyword evidence="2" id="KW-0547">Nucleotide-binding</keyword>
<dbReference type="RefSeq" id="WP_230741814.1">
    <property type="nucleotide sequence ID" value="NZ_PGCK01000006.1"/>
</dbReference>
<keyword evidence="3 11" id="KW-0067">ATP-binding</keyword>
<dbReference type="EC" id="7.6.2.8" evidence="7"/>
<keyword evidence="12" id="KW-1185">Reference proteome</keyword>
<dbReference type="PANTHER" id="PTHR42794:SF1">
    <property type="entry name" value="HEMIN IMPORT ATP-BINDING PROTEIN HMUV"/>
    <property type="match status" value="1"/>
</dbReference>
<evidence type="ECO:0000313" key="12">
    <source>
        <dbReference type="Proteomes" id="UP001320159"/>
    </source>
</evidence>
<dbReference type="PROSITE" id="PS00211">
    <property type="entry name" value="ABC_TRANSPORTER_1"/>
    <property type="match status" value="1"/>
</dbReference>
<proteinExistence type="predicted"/>
<dbReference type="FunFam" id="3.40.50.300:FF:000134">
    <property type="entry name" value="Iron-enterobactin ABC transporter ATP-binding protein"/>
    <property type="match status" value="1"/>
</dbReference>
<evidence type="ECO:0000313" key="11">
    <source>
        <dbReference type="EMBL" id="MCD1294976.1"/>
    </source>
</evidence>
<name>A0AAP2RCE5_9EURY</name>
<evidence type="ECO:0000256" key="5">
    <source>
        <dbReference type="ARBA" id="ARBA00050590"/>
    </source>
</evidence>
<dbReference type="InterPro" id="IPR027417">
    <property type="entry name" value="P-loop_NTPase"/>
</dbReference>
<evidence type="ECO:0000256" key="6">
    <source>
        <dbReference type="ARBA" id="ARBA00058960"/>
    </source>
</evidence>
<dbReference type="CDD" id="cd03214">
    <property type="entry name" value="ABC_Iron-Siderophores_B12_Hemin"/>
    <property type="match status" value="1"/>
</dbReference>
<sequence>MLNVKDISCNYGEIKVLENIDFGTNRGECIGIIGPNGSGKSTLLKAISKIIKPASGNIILCEKDISKMSSKDLAKNLAVVPQDTNVDFEFSCLDIVLMGRNPHIKRFGMESKKDYDVAYTCMEQTGTLHLKDRLISELSGGERQRVIIARALAQEPGVLLLDEPVSHLDINHQIEVLELIERLKKNNGLEVIMVIHDLNLAARYCDRLILLHENKILCAGRPEDVLTRDNIRKAFCANVLVRRHPLTGFVYITLLNSNEPKEKVSGKKVHLISGAGTGTQIMYSLLSKGYDVSAGVLNVLDSDYEAAMQLNIKTVIEAPFSPITPEAYAQNIEMMKNADVIVVSDVPVGWGNLKNLEAVSEIAGSKPVIMVEDEISTEKDFTNGEASKIREKIMSAGAVIAHGAGELPDIIKNKLDA</sequence>
<evidence type="ECO:0000256" key="4">
    <source>
        <dbReference type="ARBA" id="ARBA00022967"/>
    </source>
</evidence>
<dbReference type="Proteomes" id="UP001320159">
    <property type="component" value="Unassembled WGS sequence"/>
</dbReference>
<protein>
    <recommendedName>
        <fullName evidence="8">Cobalamin import ATP-binding protein BtuD</fullName>
        <ecNumber evidence="7">7.6.2.8</ecNumber>
    </recommendedName>
    <alternativeName>
        <fullName evidence="9">Vitamin B12-transporting ATPase</fullName>
    </alternativeName>
</protein>
<evidence type="ECO:0000259" key="10">
    <source>
        <dbReference type="PROSITE" id="PS50893"/>
    </source>
</evidence>
<comment type="caution">
    <text evidence="11">The sequence shown here is derived from an EMBL/GenBank/DDBJ whole genome shotgun (WGS) entry which is preliminary data.</text>
</comment>
<dbReference type="InterPro" id="IPR003593">
    <property type="entry name" value="AAA+_ATPase"/>
</dbReference>
<evidence type="ECO:0000256" key="7">
    <source>
        <dbReference type="ARBA" id="ARBA00066387"/>
    </source>
</evidence>
<gene>
    <name evidence="11" type="ORF">CUJ83_08190</name>
</gene>
<evidence type="ECO:0000256" key="9">
    <source>
        <dbReference type="ARBA" id="ARBA00077139"/>
    </source>
</evidence>
<dbReference type="Gene3D" id="3.40.50.300">
    <property type="entry name" value="P-loop containing nucleotide triphosphate hydrolases"/>
    <property type="match status" value="1"/>
</dbReference>
<dbReference type="InterPro" id="IPR003439">
    <property type="entry name" value="ABC_transporter-like_ATP-bd"/>
</dbReference>
<organism evidence="11 12">
    <name type="scientific">Methanooceanicella nereidis</name>
    <dbReference type="NCBI Taxonomy" id="2052831"/>
    <lineage>
        <taxon>Archaea</taxon>
        <taxon>Methanobacteriati</taxon>
        <taxon>Methanobacteriota</taxon>
        <taxon>Stenosarchaea group</taxon>
        <taxon>Methanomicrobia</taxon>
        <taxon>Methanocellales</taxon>
        <taxon>Methanocellaceae</taxon>
        <taxon>Methanooceanicella</taxon>
    </lineage>
</organism>
<reference evidence="11 12" key="1">
    <citation type="submission" date="2017-11" db="EMBL/GenBank/DDBJ databases">
        <title>Isolation and Characterization of Family Methanocellaceae Species from Potential Methane Hydrate Area Offshore Southwestern Taiwan.</title>
        <authorList>
            <person name="Zhang W.-L."/>
            <person name="Chen W.-C."/>
            <person name="Lai M.-C."/>
            <person name="Chen S.-C."/>
        </authorList>
    </citation>
    <scope>NUCLEOTIDE SEQUENCE [LARGE SCALE GENOMIC DNA]</scope>
    <source>
        <strain evidence="11 12">CWC-04</strain>
    </source>
</reference>
<comment type="catalytic activity">
    <reaction evidence="5">
        <text>an R-cob(III)alamin(out) + ATP + H2O = an R-cob(III)alamin(in) + ADP + phosphate + H(+)</text>
        <dbReference type="Rhea" id="RHEA:17873"/>
        <dbReference type="ChEBI" id="CHEBI:15377"/>
        <dbReference type="ChEBI" id="CHEBI:15378"/>
        <dbReference type="ChEBI" id="CHEBI:30616"/>
        <dbReference type="ChEBI" id="CHEBI:43474"/>
        <dbReference type="ChEBI" id="CHEBI:140785"/>
        <dbReference type="ChEBI" id="CHEBI:456216"/>
        <dbReference type="EC" id="7.6.2.8"/>
    </reaction>
</comment>
<feature type="domain" description="ABC transporter" evidence="10">
    <location>
        <begin position="2"/>
        <end position="238"/>
    </location>
</feature>
<evidence type="ECO:0000256" key="3">
    <source>
        <dbReference type="ARBA" id="ARBA00022840"/>
    </source>
</evidence>
<dbReference type="GO" id="GO:0016887">
    <property type="term" value="F:ATP hydrolysis activity"/>
    <property type="evidence" value="ECO:0007669"/>
    <property type="project" value="InterPro"/>
</dbReference>